<comment type="pathway">
    <text evidence="12">Phospholipid metabolism; phosphatidylethanolamine biosynthesis; phosphatidylethanolamine from CDP-diacylglycerol: step 2/2.</text>
</comment>
<dbReference type="GO" id="GO:0005886">
    <property type="term" value="C:plasma membrane"/>
    <property type="evidence" value="ECO:0007669"/>
    <property type="project" value="UniProtKB-SubCell"/>
</dbReference>
<feature type="active site" description="Charge relay system; for autoendoproteolytic cleavage activity" evidence="12">
    <location>
        <position position="86"/>
    </location>
</feature>
<comment type="subunit">
    <text evidence="12">Heterodimer of a large membrane-associated beta subunit and a small pyruvoyl-containing alpha subunit.</text>
</comment>
<dbReference type="Proteomes" id="UP000219922">
    <property type="component" value="Unassembled WGS sequence"/>
</dbReference>
<evidence type="ECO:0000256" key="10">
    <source>
        <dbReference type="ARBA" id="ARBA00023264"/>
    </source>
</evidence>
<comment type="caution">
    <text evidence="13">The sequence shown here is derived from an EMBL/GenBank/DDBJ whole genome shotgun (WGS) entry which is preliminary data.</text>
</comment>
<dbReference type="Pfam" id="PF02666">
    <property type="entry name" value="PS_Dcarbxylase"/>
    <property type="match status" value="1"/>
</dbReference>
<evidence type="ECO:0000256" key="12">
    <source>
        <dbReference type="HAMAP-Rule" id="MF_00662"/>
    </source>
</evidence>
<keyword evidence="10 12" id="KW-1208">Phospholipid metabolism</keyword>
<evidence type="ECO:0000256" key="3">
    <source>
        <dbReference type="ARBA" id="ARBA00022516"/>
    </source>
</evidence>
<dbReference type="InterPro" id="IPR003817">
    <property type="entry name" value="PS_Dcarbxylase"/>
</dbReference>
<dbReference type="GO" id="GO:0004609">
    <property type="term" value="F:phosphatidylserine decarboxylase activity"/>
    <property type="evidence" value="ECO:0007669"/>
    <property type="project" value="UniProtKB-UniRule"/>
</dbReference>
<evidence type="ECO:0000313" key="14">
    <source>
        <dbReference type="Proteomes" id="UP000219922"/>
    </source>
</evidence>
<accession>A0A9X6XVP1</accession>
<sequence>MMTKLAKQIISTLPQNKISKAVGILAKSSLSKHFIQPFANHFKIDTSLTEKPVSQYKSLNEFFTRRLKEGARPINNEVGSIVSPVDGVIAQMGEIKNGTLIQAKGIHYSLQQLIANGNHSVFEDGQFMTVYLSPSDYHRIHMPFTATITEYKYVPGRLFPVNDIGVNYVEGLFTKNERLTTFFNINGNHAALVKVGAFIVGSIQITYEDSIHNQHRGQSMQSILKEEPTYQKGEELGWFEFGSTIILILDKNAGEFLTSLQPGDKLLMGQKIGLLS</sequence>
<reference evidence="13 14" key="1">
    <citation type="submission" date="2017-09" db="EMBL/GenBank/DDBJ databases">
        <title>Large-scale bioinformatics analysis of Bacillus genomes uncovers conserved roles of natural products in bacterial physiology.</title>
        <authorList>
            <consortium name="Agbiome Team Llc"/>
            <person name="Bleich R.M."/>
            <person name="Grubbs K.J."/>
            <person name="Santa Maria K.C."/>
            <person name="Allen S.E."/>
            <person name="Farag S."/>
            <person name="Shank E.A."/>
            <person name="Bowers A."/>
        </authorList>
    </citation>
    <scope>NUCLEOTIDE SEQUENCE [LARGE SCALE GENOMIC DNA]</scope>
    <source>
        <strain evidence="13 14">AFS092789</strain>
    </source>
</reference>
<protein>
    <recommendedName>
        <fullName evidence="12">Phosphatidylserine decarboxylase proenzyme</fullName>
        <ecNumber evidence="12">4.1.1.65</ecNumber>
    </recommendedName>
    <component>
        <recommendedName>
            <fullName evidence="12">Phosphatidylserine decarboxylase alpha chain</fullName>
        </recommendedName>
    </component>
    <component>
        <recommendedName>
            <fullName evidence="12">Phosphatidylserine decarboxylase beta chain</fullName>
        </recommendedName>
    </component>
</protein>
<feature type="modified residue" description="Pyruvic acid (Ser); by autocatalysis" evidence="12">
    <location>
        <position position="243"/>
    </location>
</feature>
<dbReference type="InterPro" id="IPR033177">
    <property type="entry name" value="PSD-B"/>
</dbReference>
<dbReference type="GO" id="GO:0006646">
    <property type="term" value="P:phosphatidylethanolamine biosynthetic process"/>
    <property type="evidence" value="ECO:0007669"/>
    <property type="project" value="UniProtKB-UniRule"/>
</dbReference>
<feature type="site" description="Cleavage (non-hydrolytic); by autocatalysis" evidence="12">
    <location>
        <begin position="242"/>
        <end position="243"/>
    </location>
</feature>
<proteinExistence type="inferred from homology"/>
<dbReference type="AlphaFoldDB" id="A0A9X6XVP1"/>
<keyword evidence="4 12" id="KW-0210">Decarboxylase</keyword>
<comment type="cofactor">
    <cofactor evidence="12">
        <name>pyruvate</name>
        <dbReference type="ChEBI" id="CHEBI:15361"/>
    </cofactor>
    <text evidence="12">Binds 1 pyruvoyl group covalently per subunit.</text>
</comment>
<evidence type="ECO:0000256" key="5">
    <source>
        <dbReference type="ARBA" id="ARBA00023098"/>
    </source>
</evidence>
<evidence type="ECO:0000256" key="8">
    <source>
        <dbReference type="ARBA" id="ARBA00023209"/>
    </source>
</evidence>
<dbReference type="NCBIfam" id="TIGR00163">
    <property type="entry name" value="PS_decarb"/>
    <property type="match status" value="1"/>
</dbReference>
<evidence type="ECO:0000256" key="1">
    <source>
        <dbReference type="ARBA" id="ARBA00005189"/>
    </source>
</evidence>
<keyword evidence="2 12" id="KW-1003">Cell membrane</keyword>
<dbReference type="PANTHER" id="PTHR10067:SF6">
    <property type="entry name" value="PHOSPHATIDYLSERINE DECARBOXYLASE PROENZYME, MITOCHONDRIAL"/>
    <property type="match status" value="1"/>
</dbReference>
<evidence type="ECO:0000313" key="13">
    <source>
        <dbReference type="EMBL" id="PDZ94491.1"/>
    </source>
</evidence>
<dbReference type="EC" id="4.1.1.65" evidence="12"/>
<evidence type="ECO:0000256" key="7">
    <source>
        <dbReference type="ARBA" id="ARBA00023145"/>
    </source>
</evidence>
<name>A0A9X6XVP1_BACCE</name>
<feature type="active site" description="Schiff-base intermediate with substrate; via pyruvic acid; for decarboxylase activity" evidence="12">
    <location>
        <position position="243"/>
    </location>
</feature>
<keyword evidence="5 12" id="KW-0443">Lipid metabolism</keyword>
<keyword evidence="8 12" id="KW-0594">Phospholipid biosynthesis</keyword>
<feature type="chain" id="PRO_5041030699" description="Phosphatidylserine decarboxylase beta chain" evidence="12">
    <location>
        <begin position="1"/>
        <end position="242"/>
    </location>
</feature>
<comment type="PTM">
    <text evidence="12">Is synthesized initially as an inactive proenzyme. Formation of the active enzyme involves a self-maturation process in which the active site pyruvoyl group is generated from an internal serine residue via an autocatalytic post-translational modification. Two non-identical subunits are generated from the proenzyme in this reaction, and the pyruvate is formed at the N-terminus of the alpha chain, which is derived from the carboxyl end of the proenzyme. The autoendoproteolytic cleavage occurs by a canonical serine protease mechanism, in which the side chain hydroxyl group of the serine supplies its oxygen atom to form the C-terminus of the beta chain, while the remainder of the serine residue undergoes an oxidative deamination to produce ammonia and the pyruvoyl prosthetic group on the alpha chain. During this reaction, the Ser that is part of the protease active site of the proenzyme becomes the pyruvoyl prosthetic group, which constitutes an essential element of the active site of the mature decarboxylase.</text>
</comment>
<keyword evidence="11 12" id="KW-0670">Pyruvate</keyword>
<keyword evidence="6 12" id="KW-0472">Membrane</keyword>
<dbReference type="HAMAP" id="MF_00662">
    <property type="entry name" value="PS_decarb_PSD_B_type1"/>
    <property type="match status" value="1"/>
</dbReference>
<keyword evidence="7 12" id="KW-0865">Zymogen</keyword>
<evidence type="ECO:0000256" key="2">
    <source>
        <dbReference type="ARBA" id="ARBA00022475"/>
    </source>
</evidence>
<gene>
    <name evidence="12 13" type="primary">psd</name>
    <name evidence="13" type="ORF">CON36_33525</name>
</gene>
<feature type="active site" description="Charge relay system; for autoendoproteolytic cleavage activity" evidence="12">
    <location>
        <position position="141"/>
    </location>
</feature>
<feature type="chain" id="PRO_5041030698" description="Phosphatidylserine decarboxylase alpha chain" evidence="12">
    <location>
        <begin position="243"/>
        <end position="276"/>
    </location>
</feature>
<dbReference type="EMBL" id="NVMX01000179">
    <property type="protein sequence ID" value="PDZ94491.1"/>
    <property type="molecule type" value="Genomic_DNA"/>
</dbReference>
<comment type="catalytic activity">
    <reaction evidence="12">
        <text>a 1,2-diacyl-sn-glycero-3-phospho-L-serine + H(+) = a 1,2-diacyl-sn-glycero-3-phosphoethanolamine + CO2</text>
        <dbReference type="Rhea" id="RHEA:20828"/>
        <dbReference type="ChEBI" id="CHEBI:15378"/>
        <dbReference type="ChEBI" id="CHEBI:16526"/>
        <dbReference type="ChEBI" id="CHEBI:57262"/>
        <dbReference type="ChEBI" id="CHEBI:64612"/>
        <dbReference type="EC" id="4.1.1.65"/>
    </reaction>
</comment>
<evidence type="ECO:0000256" key="4">
    <source>
        <dbReference type="ARBA" id="ARBA00022793"/>
    </source>
</evidence>
<comment type="pathway">
    <text evidence="1">Lipid metabolism.</text>
</comment>
<keyword evidence="3 12" id="KW-0444">Lipid biosynthesis</keyword>
<organism evidence="13 14">
    <name type="scientific">Bacillus cereus</name>
    <dbReference type="NCBI Taxonomy" id="1396"/>
    <lineage>
        <taxon>Bacteria</taxon>
        <taxon>Bacillati</taxon>
        <taxon>Bacillota</taxon>
        <taxon>Bacilli</taxon>
        <taxon>Bacillales</taxon>
        <taxon>Bacillaceae</taxon>
        <taxon>Bacillus</taxon>
        <taxon>Bacillus cereus group</taxon>
    </lineage>
</organism>
<comment type="function">
    <text evidence="12">Catalyzes the formation of phosphatidylethanolamine (PtdEtn) from phosphatidylserine (PtdSer).</text>
</comment>
<comment type="similarity">
    <text evidence="12">Belongs to the phosphatidylserine decarboxylase family. PSD-B subfamily. Prokaryotic type I sub-subfamily.</text>
</comment>
<evidence type="ECO:0000256" key="6">
    <source>
        <dbReference type="ARBA" id="ARBA00023136"/>
    </source>
</evidence>
<dbReference type="PANTHER" id="PTHR10067">
    <property type="entry name" value="PHOSPHATIDYLSERINE DECARBOXYLASE"/>
    <property type="match status" value="1"/>
</dbReference>
<feature type="active site" description="Charge relay system; for autoendoproteolytic cleavage activity" evidence="12">
    <location>
        <position position="243"/>
    </location>
</feature>
<comment type="subcellular location">
    <subcellularLocation>
        <location evidence="12">Cell membrane</location>
        <topology evidence="12">Peripheral membrane protein</topology>
    </subcellularLocation>
</comment>
<keyword evidence="9 12" id="KW-0456">Lyase</keyword>
<dbReference type="InterPro" id="IPR033178">
    <property type="entry name" value="PSD_type1_pro"/>
</dbReference>
<evidence type="ECO:0000256" key="11">
    <source>
        <dbReference type="ARBA" id="ARBA00023317"/>
    </source>
</evidence>
<evidence type="ECO:0000256" key="9">
    <source>
        <dbReference type="ARBA" id="ARBA00023239"/>
    </source>
</evidence>